<dbReference type="NCBIfam" id="NF011712">
    <property type="entry name" value="PRK15133.1"/>
    <property type="match status" value="1"/>
</dbReference>
<feature type="transmembrane region" description="Helical" evidence="7">
    <location>
        <begin position="369"/>
        <end position="395"/>
    </location>
</feature>
<feature type="transmembrane region" description="Helical" evidence="7">
    <location>
        <begin position="264"/>
        <end position="286"/>
    </location>
</feature>
<evidence type="ECO:0000313" key="9">
    <source>
        <dbReference type="EMBL" id="VFJ60736.1"/>
    </source>
</evidence>
<evidence type="ECO:0000256" key="5">
    <source>
        <dbReference type="ARBA" id="ARBA00022989"/>
    </source>
</evidence>
<dbReference type="GO" id="GO:0005886">
    <property type="term" value="C:plasma membrane"/>
    <property type="evidence" value="ECO:0007669"/>
    <property type="project" value="UniProtKB-SubCell"/>
</dbReference>
<keyword evidence="5 7" id="KW-1133">Transmembrane helix</keyword>
<keyword evidence="6 7" id="KW-0472">Membrane</keyword>
<comment type="subcellular location">
    <subcellularLocation>
        <location evidence="1 7">Cell membrane</location>
        <topology evidence="1 7">Multi-pass membrane protein</topology>
    </subcellularLocation>
</comment>
<dbReference type="GO" id="GO:0042884">
    <property type="term" value="P:microcin transport"/>
    <property type="evidence" value="ECO:0007669"/>
    <property type="project" value="TreeGrafter"/>
</dbReference>
<dbReference type="EMBL" id="CAADEY010000084">
    <property type="protein sequence ID" value="VFJ60736.1"/>
    <property type="molecule type" value="Genomic_DNA"/>
</dbReference>
<dbReference type="GO" id="GO:0055085">
    <property type="term" value="P:transmembrane transport"/>
    <property type="evidence" value="ECO:0007669"/>
    <property type="project" value="InterPro"/>
</dbReference>
<protein>
    <submittedName>
        <fullName evidence="9">Microcin C transport system permease protein</fullName>
    </submittedName>
</protein>
<evidence type="ECO:0000256" key="1">
    <source>
        <dbReference type="ARBA" id="ARBA00004651"/>
    </source>
</evidence>
<feature type="domain" description="ABC transmembrane type-1" evidence="8">
    <location>
        <begin position="173"/>
        <end position="392"/>
    </location>
</feature>
<dbReference type="Gene3D" id="1.10.3720.10">
    <property type="entry name" value="MetI-like"/>
    <property type="match status" value="1"/>
</dbReference>
<feature type="transmembrane region" description="Helical" evidence="7">
    <location>
        <begin position="322"/>
        <end position="349"/>
    </location>
</feature>
<reference evidence="9" key="1">
    <citation type="submission" date="2019-02" db="EMBL/GenBank/DDBJ databases">
        <authorList>
            <person name="Gruber-Vodicka R. H."/>
            <person name="Seah K. B. B."/>
        </authorList>
    </citation>
    <scope>NUCLEOTIDE SEQUENCE</scope>
    <source>
        <strain evidence="9">BECK_DK161</strain>
    </source>
</reference>
<keyword evidence="3" id="KW-1003">Cell membrane</keyword>
<accession>A0A450T2I1</accession>
<organism evidence="9">
    <name type="scientific">Candidatus Kentrum sp. DK</name>
    <dbReference type="NCBI Taxonomy" id="2126562"/>
    <lineage>
        <taxon>Bacteria</taxon>
        <taxon>Pseudomonadati</taxon>
        <taxon>Pseudomonadota</taxon>
        <taxon>Gammaproteobacteria</taxon>
        <taxon>Candidatus Kentrum</taxon>
    </lineage>
</organism>
<evidence type="ECO:0000259" key="8">
    <source>
        <dbReference type="PROSITE" id="PS50928"/>
    </source>
</evidence>
<dbReference type="AlphaFoldDB" id="A0A450T2I1"/>
<sequence>MHLALPPFAFADALFLRGADATQQDPLSGIRQDFFEIIMTAYIIRRLLLIIPTLFGIMVLNFAVVQLAPGGPVEQAIAELTGHGADIVGRVTHTGGAETGQSASAPRPGDATGRYRGAQGLDPDFIRELEARFGFDKPVHERFFDMMKSYLAFDFGESFFRDRAVMDLVLEKMPVSVSLGLWTTVLVYLISLPLGIAKAVRDGSPFDVWTSFALVIGTAIPSFLFAVFLLVLFAGGSYLDWFPLGRLTSENWAELSWGGRILDYLWHITLPVLAMVIGGFATLTMLTKNSFLDQLGQQYVLTARAKGLTERRVLHGHVFRNAMLIVIAGFPSAFVSILFTSSVLIEVIFSLDGLGLLGFEATFQRDYPVIFGTLFFFSLLGLVMNLAGDLLYAVVDPRIDFEAR</sequence>
<evidence type="ECO:0000256" key="3">
    <source>
        <dbReference type="ARBA" id="ARBA00022475"/>
    </source>
</evidence>
<keyword evidence="2 7" id="KW-0813">Transport</keyword>
<feature type="transmembrane region" description="Helical" evidence="7">
    <location>
        <begin position="179"/>
        <end position="200"/>
    </location>
</feature>
<dbReference type="SUPFAM" id="SSF161098">
    <property type="entry name" value="MetI-like"/>
    <property type="match status" value="1"/>
</dbReference>
<dbReference type="Pfam" id="PF00528">
    <property type="entry name" value="BPD_transp_1"/>
    <property type="match status" value="1"/>
</dbReference>
<evidence type="ECO:0000256" key="6">
    <source>
        <dbReference type="ARBA" id="ARBA00023136"/>
    </source>
</evidence>
<dbReference type="PROSITE" id="PS50928">
    <property type="entry name" value="ABC_TM1"/>
    <property type="match status" value="1"/>
</dbReference>
<feature type="transmembrane region" description="Helical" evidence="7">
    <location>
        <begin position="212"/>
        <end position="234"/>
    </location>
</feature>
<dbReference type="InterPro" id="IPR035906">
    <property type="entry name" value="MetI-like_sf"/>
</dbReference>
<proteinExistence type="inferred from homology"/>
<name>A0A450T2I1_9GAMM</name>
<keyword evidence="4 7" id="KW-0812">Transmembrane</keyword>
<dbReference type="InterPro" id="IPR000515">
    <property type="entry name" value="MetI-like"/>
</dbReference>
<dbReference type="CDD" id="cd06261">
    <property type="entry name" value="TM_PBP2"/>
    <property type="match status" value="1"/>
</dbReference>
<dbReference type="PANTHER" id="PTHR30465">
    <property type="entry name" value="INNER MEMBRANE ABC TRANSPORTER"/>
    <property type="match status" value="1"/>
</dbReference>
<evidence type="ECO:0000256" key="2">
    <source>
        <dbReference type="ARBA" id="ARBA00022448"/>
    </source>
</evidence>
<dbReference type="PANTHER" id="PTHR30465:SF66">
    <property type="entry name" value="INNER MEMBRANE ABC TRANSPORTER PERMEASE PROTEIN YEJB"/>
    <property type="match status" value="1"/>
</dbReference>
<evidence type="ECO:0000256" key="7">
    <source>
        <dbReference type="RuleBase" id="RU363032"/>
    </source>
</evidence>
<gene>
    <name evidence="9" type="ORF">BECKDK2373C_GA0170839_10842</name>
</gene>
<comment type="similarity">
    <text evidence="7">Belongs to the binding-protein-dependent transport system permease family.</text>
</comment>
<feature type="transmembrane region" description="Helical" evidence="7">
    <location>
        <begin position="47"/>
        <end position="68"/>
    </location>
</feature>
<evidence type="ECO:0000256" key="4">
    <source>
        <dbReference type="ARBA" id="ARBA00022692"/>
    </source>
</evidence>